<dbReference type="Proteomes" id="UP000216133">
    <property type="component" value="Unassembled WGS sequence"/>
</dbReference>
<comment type="caution">
    <text evidence="4">The sequence shown here is derived from an EMBL/GenBank/DDBJ whole genome shotgun (WGS) entry which is preliminary data.</text>
</comment>
<keyword evidence="2" id="KW-0119">Carbohydrate metabolism</keyword>
<dbReference type="PANTHER" id="PTHR38464">
    <property type="entry name" value="L-ARABINOSE ISOMERASE"/>
    <property type="match status" value="1"/>
</dbReference>
<proteinExistence type="predicted"/>
<organism evidence="4 5">
    <name type="scientific">Shouchella clausii</name>
    <name type="common">Alkalihalobacillus clausii</name>
    <dbReference type="NCBI Taxonomy" id="79880"/>
    <lineage>
        <taxon>Bacteria</taxon>
        <taxon>Bacillati</taxon>
        <taxon>Bacillota</taxon>
        <taxon>Bacilli</taxon>
        <taxon>Bacillales</taxon>
        <taxon>Bacillaceae</taxon>
        <taxon>Shouchella</taxon>
    </lineage>
</organism>
<dbReference type="GO" id="GO:0008733">
    <property type="term" value="F:L-arabinose isomerase activity"/>
    <property type="evidence" value="ECO:0007669"/>
    <property type="project" value="InterPro"/>
</dbReference>
<keyword evidence="1" id="KW-0413">Isomerase</keyword>
<dbReference type="GO" id="GO:0005829">
    <property type="term" value="C:cytosol"/>
    <property type="evidence" value="ECO:0007669"/>
    <property type="project" value="TreeGrafter"/>
</dbReference>
<feature type="domain" description="L-arabinose isomerase central" evidence="3">
    <location>
        <begin position="2"/>
        <end position="81"/>
    </location>
</feature>
<evidence type="ECO:0000313" key="5">
    <source>
        <dbReference type="Proteomes" id="UP000216133"/>
    </source>
</evidence>
<dbReference type="GO" id="GO:0019569">
    <property type="term" value="P:L-arabinose catabolic process to D-xylulose 5-phosphate"/>
    <property type="evidence" value="ECO:0007669"/>
    <property type="project" value="TreeGrafter"/>
</dbReference>
<dbReference type="InterPro" id="IPR003762">
    <property type="entry name" value="Lara_isomerase"/>
</dbReference>
<sequence>MAVTEGDKVEAQIKLGWTVDGFGIGDLVQRMNDITEQEVDQLMEDYERDYDIVPEGLIEGSAVRESIRYQARIELGMKAFL</sequence>
<dbReference type="EMBL" id="NPBS01000579">
    <property type="protein sequence ID" value="PAF13925.1"/>
    <property type="molecule type" value="Genomic_DNA"/>
</dbReference>
<evidence type="ECO:0000313" key="4">
    <source>
        <dbReference type="EMBL" id="PAF13925.1"/>
    </source>
</evidence>
<dbReference type="InterPro" id="IPR055390">
    <property type="entry name" value="AraA_central"/>
</dbReference>
<evidence type="ECO:0000256" key="2">
    <source>
        <dbReference type="ARBA" id="ARBA00023277"/>
    </source>
</evidence>
<dbReference type="PANTHER" id="PTHR38464:SF1">
    <property type="entry name" value="L-ARABINOSE ISOMERASE"/>
    <property type="match status" value="1"/>
</dbReference>
<reference evidence="4 5" key="1">
    <citation type="submission" date="2017-07" db="EMBL/GenBank/DDBJ databases">
        <title>Isolation and whole genome analysis of endospore-forming bacteria from heroin.</title>
        <authorList>
            <person name="Kalinowski J."/>
            <person name="Ahrens B."/>
            <person name="Al-Dilaimi A."/>
            <person name="Winkler A."/>
            <person name="Wibberg D."/>
            <person name="Schleenbecker U."/>
            <person name="Ruckert C."/>
            <person name="Wolfel R."/>
            <person name="Grass G."/>
        </authorList>
    </citation>
    <scope>NUCLEOTIDE SEQUENCE [LARGE SCALE GENOMIC DNA]</scope>
    <source>
        <strain evidence="4 5">7523-2</strain>
    </source>
</reference>
<dbReference type="Pfam" id="PF24856">
    <property type="entry name" value="AraA_central"/>
    <property type="match status" value="1"/>
</dbReference>
<gene>
    <name evidence="4" type="ORF">CHH61_24575</name>
</gene>
<evidence type="ECO:0000256" key="1">
    <source>
        <dbReference type="ARBA" id="ARBA00023235"/>
    </source>
</evidence>
<evidence type="ECO:0000259" key="3">
    <source>
        <dbReference type="Pfam" id="PF24856"/>
    </source>
</evidence>
<dbReference type="InterPro" id="IPR009015">
    <property type="entry name" value="Fucose_isomerase_N/cen_sf"/>
</dbReference>
<dbReference type="AlphaFoldDB" id="A0A268R149"/>
<name>A0A268R149_SHOCL</name>
<dbReference type="SUPFAM" id="SSF53743">
    <property type="entry name" value="FucI/AraA N-terminal and middle domains"/>
    <property type="match status" value="1"/>
</dbReference>
<protein>
    <recommendedName>
        <fullName evidence="3">L-arabinose isomerase central domain-containing protein</fullName>
    </recommendedName>
</protein>
<accession>A0A268R149</accession>
<feature type="non-terminal residue" evidence="4">
    <location>
        <position position="81"/>
    </location>
</feature>